<evidence type="ECO:0000313" key="3">
    <source>
        <dbReference type="EMBL" id="QMW01359.1"/>
    </source>
</evidence>
<dbReference type="PANTHER" id="PTHR33755">
    <property type="entry name" value="TOXIN PARE1-RELATED"/>
    <property type="match status" value="1"/>
</dbReference>
<protein>
    <submittedName>
        <fullName evidence="3">Type II toxin-antitoxin system RelE/ParE family toxin</fullName>
    </submittedName>
</protein>
<dbReference type="InterPro" id="IPR051803">
    <property type="entry name" value="TA_system_RelE-like_toxin"/>
</dbReference>
<proteinExistence type="inferred from homology"/>
<keyword evidence="4" id="KW-1185">Reference proteome</keyword>
<gene>
    <name evidence="3" type="ORF">H3H32_25840</name>
</gene>
<dbReference type="AlphaFoldDB" id="A0A7G5GR67"/>
<evidence type="ECO:0000256" key="2">
    <source>
        <dbReference type="ARBA" id="ARBA00022649"/>
    </source>
</evidence>
<dbReference type="SUPFAM" id="SSF143011">
    <property type="entry name" value="RelE-like"/>
    <property type="match status" value="1"/>
</dbReference>
<keyword evidence="2" id="KW-1277">Toxin-antitoxin system</keyword>
<evidence type="ECO:0000256" key="1">
    <source>
        <dbReference type="ARBA" id="ARBA00006226"/>
    </source>
</evidence>
<name>A0A7G5GR67_9BACT</name>
<sequence length="101" mass="11688">MVNITFTNRAVADLDAIGEYHAHYSPGYASHLQDAIIDKTGLLRQQPEMGRKVPEFDLPYLRELIHKSYRIVYKIVSPNQIDIITIQHSSRNLSERFFDAE</sequence>
<evidence type="ECO:0000313" key="4">
    <source>
        <dbReference type="Proteomes" id="UP000515369"/>
    </source>
</evidence>
<comment type="similarity">
    <text evidence="1">Belongs to the RelE toxin family.</text>
</comment>
<organism evidence="3 4">
    <name type="scientific">Spirosoma foliorum</name>
    <dbReference type="NCBI Taxonomy" id="2710596"/>
    <lineage>
        <taxon>Bacteria</taxon>
        <taxon>Pseudomonadati</taxon>
        <taxon>Bacteroidota</taxon>
        <taxon>Cytophagia</taxon>
        <taxon>Cytophagales</taxon>
        <taxon>Cytophagaceae</taxon>
        <taxon>Spirosoma</taxon>
    </lineage>
</organism>
<dbReference type="EMBL" id="CP059732">
    <property type="protein sequence ID" value="QMW01359.1"/>
    <property type="molecule type" value="Genomic_DNA"/>
</dbReference>
<dbReference type="Proteomes" id="UP000515369">
    <property type="component" value="Chromosome"/>
</dbReference>
<dbReference type="InterPro" id="IPR035093">
    <property type="entry name" value="RelE/ParE_toxin_dom_sf"/>
</dbReference>
<reference evidence="3 4" key="1">
    <citation type="submission" date="2020-07" db="EMBL/GenBank/DDBJ databases">
        <title>Spirosoma foliorum sp. nov., isolated from the leaves on the Nejang mountain Korea, Republic of.</title>
        <authorList>
            <person name="Ho H."/>
            <person name="Lee Y.-J."/>
            <person name="Nurcahyanto D.-A."/>
            <person name="Kim S.-G."/>
        </authorList>
    </citation>
    <scope>NUCLEOTIDE SEQUENCE [LARGE SCALE GENOMIC DNA]</scope>
    <source>
        <strain evidence="3 4">PL0136</strain>
    </source>
</reference>
<accession>A0A7G5GR67</accession>
<dbReference type="RefSeq" id="WP_182458641.1">
    <property type="nucleotide sequence ID" value="NZ_CP059732.1"/>
</dbReference>
<dbReference type="Gene3D" id="3.30.2310.20">
    <property type="entry name" value="RelE-like"/>
    <property type="match status" value="1"/>
</dbReference>
<dbReference type="Pfam" id="PF05016">
    <property type="entry name" value="ParE_toxin"/>
    <property type="match status" value="1"/>
</dbReference>
<dbReference type="InterPro" id="IPR007712">
    <property type="entry name" value="RelE/ParE_toxin"/>
</dbReference>
<dbReference type="PANTHER" id="PTHR33755:SF5">
    <property type="entry name" value="TYPE II TOXIN-ANTITOXIN SYSTEM RELE_PARE FAMILY TOXIN"/>
    <property type="match status" value="1"/>
</dbReference>
<dbReference type="KEGG" id="sfol:H3H32_25840"/>